<dbReference type="Proteomes" id="UP000681722">
    <property type="component" value="Unassembled WGS sequence"/>
</dbReference>
<feature type="transmembrane region" description="Helical" evidence="2">
    <location>
        <begin position="230"/>
        <end position="249"/>
    </location>
</feature>
<dbReference type="Proteomes" id="UP000663829">
    <property type="component" value="Unassembled WGS sequence"/>
</dbReference>
<gene>
    <name evidence="4" type="ORF">GPM918_LOCUS22375</name>
    <name evidence="5" type="ORF">SRO942_LOCUS22373</name>
</gene>
<evidence type="ECO:0000313" key="4">
    <source>
        <dbReference type="EMBL" id="CAF1174737.1"/>
    </source>
</evidence>
<dbReference type="PROSITE" id="PS50192">
    <property type="entry name" value="T_SNARE"/>
    <property type="match status" value="1"/>
</dbReference>
<feature type="domain" description="T-SNARE coiled-coil homology" evidence="3">
    <location>
        <begin position="163"/>
        <end position="225"/>
    </location>
</feature>
<feature type="coiled-coil region" evidence="1">
    <location>
        <begin position="95"/>
        <end position="186"/>
    </location>
</feature>
<dbReference type="EMBL" id="CAJNOQ010007642">
    <property type="protein sequence ID" value="CAF1174737.1"/>
    <property type="molecule type" value="Genomic_DNA"/>
</dbReference>
<feature type="transmembrane region" description="Helical" evidence="2">
    <location>
        <begin position="255"/>
        <end position="274"/>
    </location>
</feature>
<comment type="caution">
    <text evidence="4">The sequence shown here is derived from an EMBL/GenBank/DDBJ whole genome shotgun (WGS) entry which is preliminary data.</text>
</comment>
<evidence type="ECO:0000256" key="1">
    <source>
        <dbReference type="SAM" id="Coils"/>
    </source>
</evidence>
<dbReference type="InterPro" id="IPR059001">
    <property type="entry name" value="STX17_N"/>
</dbReference>
<dbReference type="Pfam" id="PF26585">
    <property type="entry name" value="STX17_N"/>
    <property type="match status" value="1"/>
</dbReference>
<evidence type="ECO:0000313" key="5">
    <source>
        <dbReference type="EMBL" id="CAF3938625.1"/>
    </source>
</evidence>
<keyword evidence="2" id="KW-0812">Transmembrane</keyword>
<keyword evidence="2" id="KW-0472">Membrane</keyword>
<evidence type="ECO:0000256" key="2">
    <source>
        <dbReference type="SAM" id="Phobius"/>
    </source>
</evidence>
<dbReference type="AlphaFoldDB" id="A0A814UC97"/>
<organism evidence="4 6">
    <name type="scientific">Didymodactylos carnosus</name>
    <dbReference type="NCBI Taxonomy" id="1234261"/>
    <lineage>
        <taxon>Eukaryota</taxon>
        <taxon>Metazoa</taxon>
        <taxon>Spiralia</taxon>
        <taxon>Gnathifera</taxon>
        <taxon>Rotifera</taxon>
        <taxon>Eurotatoria</taxon>
        <taxon>Bdelloidea</taxon>
        <taxon>Philodinida</taxon>
        <taxon>Philodinidae</taxon>
        <taxon>Didymodactylos</taxon>
    </lineage>
</organism>
<protein>
    <recommendedName>
        <fullName evidence="3">t-SNARE coiled-coil homology domain-containing protein</fullName>
    </recommendedName>
</protein>
<keyword evidence="1" id="KW-0175">Coiled coil</keyword>
<sequence length="297" mass="34039">MASIMDEDEKQQQNLTDTVLARKNAELKVERFLELTHSHLNRLPLLKRQLNDINRLQKFDLYVSKLNDIDKIIYELVQCIRNIELFQQHLSVHDREKLDRQIHLLRSQIDREVNDFHTLREEASNNINEVTEQQEQQEQQQEQLVITSSEGEQTLRHRHPLQSDEQQRLTESYDMLEQDLQTLKETFNEVALLVQKQKYSVDNTQNILNTATARIKSASSLLHKAVQNRYVTIASGACLGSLVGGPVGFMAGIKIGALAAMTGSALGALSVNLIRKRYVSEQNNSMNESQAYDQAML</sequence>
<dbReference type="EMBL" id="CAJOBC010007642">
    <property type="protein sequence ID" value="CAF3938625.1"/>
    <property type="molecule type" value="Genomic_DNA"/>
</dbReference>
<dbReference type="InterPro" id="IPR000727">
    <property type="entry name" value="T_SNARE_dom"/>
</dbReference>
<dbReference type="SUPFAM" id="SSF58038">
    <property type="entry name" value="SNARE fusion complex"/>
    <property type="match status" value="1"/>
</dbReference>
<name>A0A814UC97_9BILA</name>
<evidence type="ECO:0000259" key="3">
    <source>
        <dbReference type="PROSITE" id="PS50192"/>
    </source>
</evidence>
<evidence type="ECO:0000313" key="6">
    <source>
        <dbReference type="Proteomes" id="UP000663829"/>
    </source>
</evidence>
<keyword evidence="6" id="KW-1185">Reference proteome</keyword>
<accession>A0A814UC97</accession>
<reference evidence="4" key="1">
    <citation type="submission" date="2021-02" db="EMBL/GenBank/DDBJ databases">
        <authorList>
            <person name="Nowell W R."/>
        </authorList>
    </citation>
    <scope>NUCLEOTIDE SEQUENCE</scope>
</reference>
<dbReference type="OrthoDB" id="10035606at2759"/>
<proteinExistence type="predicted"/>
<dbReference type="Gene3D" id="1.20.5.110">
    <property type="match status" value="1"/>
</dbReference>
<keyword evidence="2" id="KW-1133">Transmembrane helix</keyword>